<evidence type="ECO:0008006" key="3">
    <source>
        <dbReference type="Google" id="ProtNLM"/>
    </source>
</evidence>
<sequence>MRRNKKIQHFVEIATMLTEEGVLTLHASLVIAYLMEHEQALMREMIAHTDLSRRGLEKILANLASKGLAEKVQIEETIPEGNTSGRGDRIAWRLSSTFKGQLGYRINLMK</sequence>
<dbReference type="Proteomes" id="UP000238196">
    <property type="component" value="Unassembled WGS sequence"/>
</dbReference>
<evidence type="ECO:0000313" key="2">
    <source>
        <dbReference type="Proteomes" id="UP000238196"/>
    </source>
</evidence>
<organism evidence="1 2">
    <name type="scientific">Proteobacteria bacterium 228</name>
    <dbReference type="NCBI Taxonomy" id="2083153"/>
    <lineage>
        <taxon>Bacteria</taxon>
        <taxon>Pseudomonadati</taxon>
        <taxon>Pseudomonadota</taxon>
    </lineage>
</organism>
<gene>
    <name evidence="1" type="ORF">C4K68_12230</name>
</gene>
<accession>A0A2S5KQP8</accession>
<comment type="caution">
    <text evidence="1">The sequence shown here is derived from an EMBL/GenBank/DDBJ whole genome shotgun (WGS) entry which is preliminary data.</text>
</comment>
<evidence type="ECO:0000313" key="1">
    <source>
        <dbReference type="EMBL" id="PPC77171.1"/>
    </source>
</evidence>
<dbReference type="EMBL" id="PRLP01000035">
    <property type="protein sequence ID" value="PPC77171.1"/>
    <property type="molecule type" value="Genomic_DNA"/>
</dbReference>
<name>A0A2S5KQP8_9PROT</name>
<dbReference type="AlphaFoldDB" id="A0A2S5KQP8"/>
<protein>
    <recommendedName>
        <fullName evidence="3">MarR family transcriptional regulator</fullName>
    </recommendedName>
</protein>
<reference evidence="1 2" key="1">
    <citation type="submission" date="2018-02" db="EMBL/GenBank/DDBJ databases">
        <title>novel marine gammaproteobacteria from coastal saline agro ecosystem.</title>
        <authorList>
            <person name="Krishnan R."/>
            <person name="Ramesh Kumar N."/>
        </authorList>
    </citation>
    <scope>NUCLEOTIDE SEQUENCE [LARGE SCALE GENOMIC DNA]</scope>
    <source>
        <strain evidence="1 2">228</strain>
    </source>
</reference>
<proteinExistence type="predicted"/>